<dbReference type="Pfam" id="PF00480">
    <property type="entry name" value="ROK"/>
    <property type="match status" value="1"/>
</dbReference>
<comment type="similarity">
    <text evidence="1">Belongs to the ROK (NagC/XylR) family.</text>
</comment>
<dbReference type="AlphaFoldDB" id="A0A9X1NFM3"/>
<dbReference type="InterPro" id="IPR049874">
    <property type="entry name" value="ROK_cs"/>
</dbReference>
<dbReference type="PROSITE" id="PS01125">
    <property type="entry name" value="ROK"/>
    <property type="match status" value="1"/>
</dbReference>
<evidence type="ECO:0000256" key="1">
    <source>
        <dbReference type="ARBA" id="ARBA00006479"/>
    </source>
</evidence>
<reference evidence="2" key="1">
    <citation type="submission" date="2021-11" db="EMBL/GenBank/DDBJ databases">
        <title>Streptomyces corallinus and Kineosporia corallina sp. nov., two new coral-derived marine actinobacteria.</title>
        <authorList>
            <person name="Buangrab K."/>
            <person name="Sutthacheep M."/>
            <person name="Yeemin T."/>
            <person name="Harunari E."/>
            <person name="Igarashi Y."/>
            <person name="Sripreechasak P."/>
            <person name="Kanchanasin P."/>
            <person name="Tanasupawat S."/>
            <person name="Phongsopitanun W."/>
        </authorList>
    </citation>
    <scope>NUCLEOTIDE SEQUENCE</scope>
    <source>
        <strain evidence="2">JCM 31032</strain>
    </source>
</reference>
<dbReference type="EMBL" id="JAJOMB010000009">
    <property type="protein sequence ID" value="MCD5312931.1"/>
    <property type="molecule type" value="Genomic_DNA"/>
</dbReference>
<dbReference type="PANTHER" id="PTHR18964">
    <property type="entry name" value="ROK (REPRESSOR, ORF, KINASE) FAMILY"/>
    <property type="match status" value="1"/>
</dbReference>
<keyword evidence="3" id="KW-1185">Reference proteome</keyword>
<comment type="caution">
    <text evidence="2">The sequence shown here is derived from an EMBL/GenBank/DDBJ whole genome shotgun (WGS) entry which is preliminary data.</text>
</comment>
<accession>A0A9X1NFM3</accession>
<dbReference type="InterPro" id="IPR000600">
    <property type="entry name" value="ROK"/>
</dbReference>
<dbReference type="Gene3D" id="1.10.10.10">
    <property type="entry name" value="Winged helix-like DNA-binding domain superfamily/Winged helix DNA-binding domain"/>
    <property type="match status" value="1"/>
</dbReference>
<sequence length="378" mass="39168">MIGTRASELLRVVHENPDVTRADAARLVGIGTGAATELVARLTAAELISERPAEPSGRGRPTTVLQPHPKGPLVLAVAFTHESWRAEVVQLGGAVVACDGDEEMAHAYGEGDRILVEVKDRLTRLRRRFRGRIRGMGVSVPGLVAMDRLVEASTLGWSGVNLATLWPNAPVTAVGNDATFAGAAESRRGAAVGAAVALHIRVDAGLGGALVENGRVLTGAVGLGGEFGHIPFGADDVECPCGARGCWGPSLDGHALARLLDHPDPKDPVAYARRVLAAAATEAGERERQAVEVVAARLGRGIAGLVNAIDPDLVSVGGLGVDYLAAASRSLDDAYLAGLMAFRRSDPPPVVAAELLEGGPVAGAAEEAWARLWPLLPT</sequence>
<gene>
    <name evidence="2" type="ORF">LR394_18650</name>
</gene>
<dbReference type="SUPFAM" id="SSF53067">
    <property type="entry name" value="Actin-like ATPase domain"/>
    <property type="match status" value="1"/>
</dbReference>
<name>A0A9X1NFM3_9ACTN</name>
<dbReference type="InterPro" id="IPR043129">
    <property type="entry name" value="ATPase_NBD"/>
</dbReference>
<dbReference type="Proteomes" id="UP001138997">
    <property type="component" value="Unassembled WGS sequence"/>
</dbReference>
<evidence type="ECO:0000313" key="2">
    <source>
        <dbReference type="EMBL" id="MCD5312931.1"/>
    </source>
</evidence>
<dbReference type="Gene3D" id="3.30.420.40">
    <property type="match status" value="2"/>
</dbReference>
<proteinExistence type="inferred from homology"/>
<dbReference type="InterPro" id="IPR036390">
    <property type="entry name" value="WH_DNA-bd_sf"/>
</dbReference>
<dbReference type="SUPFAM" id="SSF46785">
    <property type="entry name" value="Winged helix' DNA-binding domain"/>
    <property type="match status" value="1"/>
</dbReference>
<dbReference type="InterPro" id="IPR036388">
    <property type="entry name" value="WH-like_DNA-bd_sf"/>
</dbReference>
<protein>
    <submittedName>
        <fullName evidence="2">ROK family protein</fullName>
    </submittedName>
</protein>
<evidence type="ECO:0000313" key="3">
    <source>
        <dbReference type="Proteomes" id="UP001138997"/>
    </source>
</evidence>
<dbReference type="PANTHER" id="PTHR18964:SF149">
    <property type="entry name" value="BIFUNCTIONAL UDP-N-ACETYLGLUCOSAMINE 2-EPIMERASE_N-ACETYLMANNOSAMINE KINASE"/>
    <property type="match status" value="1"/>
</dbReference>
<dbReference type="RefSeq" id="WP_231443647.1">
    <property type="nucleotide sequence ID" value="NZ_JAJOMB010000009.1"/>
</dbReference>
<organism evidence="2 3">
    <name type="scientific">Kineosporia babensis</name>
    <dbReference type="NCBI Taxonomy" id="499548"/>
    <lineage>
        <taxon>Bacteria</taxon>
        <taxon>Bacillati</taxon>
        <taxon>Actinomycetota</taxon>
        <taxon>Actinomycetes</taxon>
        <taxon>Kineosporiales</taxon>
        <taxon>Kineosporiaceae</taxon>
        <taxon>Kineosporia</taxon>
    </lineage>
</organism>